<dbReference type="InterPro" id="IPR000225">
    <property type="entry name" value="Armadillo"/>
</dbReference>
<feature type="repeat" description="ARM" evidence="6">
    <location>
        <begin position="107"/>
        <end position="150"/>
    </location>
</feature>
<evidence type="ECO:0000256" key="3">
    <source>
        <dbReference type="ARBA" id="ARBA00022737"/>
    </source>
</evidence>
<dbReference type="InterPro" id="IPR024931">
    <property type="entry name" value="Importin_alpha"/>
</dbReference>
<evidence type="ECO:0000256" key="1">
    <source>
        <dbReference type="ARBA" id="ARBA00010394"/>
    </source>
</evidence>
<evidence type="ECO:0000313" key="10">
    <source>
        <dbReference type="Proteomes" id="UP001189624"/>
    </source>
</evidence>
<reference evidence="9" key="1">
    <citation type="submission" date="2023-10" db="EMBL/GenBank/DDBJ databases">
        <authorList>
            <person name="Domelevo Entfellner J.-B."/>
        </authorList>
    </citation>
    <scope>NUCLEOTIDE SEQUENCE</scope>
</reference>
<dbReference type="GO" id="GO:0061608">
    <property type="term" value="F:nuclear import signal receptor activity"/>
    <property type="evidence" value="ECO:0007669"/>
    <property type="project" value="InterPro"/>
</dbReference>
<keyword evidence="2 5" id="KW-0813">Transport</keyword>
<dbReference type="PROSITE" id="PS51214">
    <property type="entry name" value="IBB"/>
    <property type="match status" value="1"/>
</dbReference>
<dbReference type="PANTHER" id="PTHR23316">
    <property type="entry name" value="IMPORTIN ALPHA"/>
    <property type="match status" value="1"/>
</dbReference>
<dbReference type="InterPro" id="IPR016024">
    <property type="entry name" value="ARM-type_fold"/>
</dbReference>
<name>A0AA86S341_9FABA</name>
<dbReference type="Proteomes" id="UP001189624">
    <property type="component" value="Chromosome 1"/>
</dbReference>
<feature type="repeat" description="ARM" evidence="6">
    <location>
        <begin position="150"/>
        <end position="193"/>
    </location>
</feature>
<dbReference type="PIRSF" id="PIRSF005673">
    <property type="entry name" value="Importin_alpha"/>
    <property type="match status" value="1"/>
</dbReference>
<dbReference type="EMBL" id="OY731398">
    <property type="protein sequence ID" value="CAJ1869618.1"/>
    <property type="molecule type" value="Genomic_DNA"/>
</dbReference>
<dbReference type="SMART" id="SM00185">
    <property type="entry name" value="ARM"/>
    <property type="match status" value="8"/>
</dbReference>
<keyword evidence="4 5" id="KW-0653">Protein transport</keyword>
<feature type="domain" description="IBB" evidence="8">
    <location>
        <begin position="2"/>
        <end position="65"/>
    </location>
</feature>
<evidence type="ECO:0000256" key="5">
    <source>
        <dbReference type="PIRNR" id="PIRNR005673"/>
    </source>
</evidence>
<dbReference type="AlphaFoldDB" id="A0AA86S341"/>
<comment type="similarity">
    <text evidence="1 5">Belongs to the importin alpha family.</text>
</comment>
<accession>A0AA86S341</accession>
<sequence>MHLQIRSDSPTGFRSPARRKTNKTVIEAEKGRKRREEDIAGIRRIRREETLFEKRGGIHTNQSCDWLVEDVQHLWSEDPDEQLEAAVNMGCLLTLGDPPIDEVVMTGAISRFVEFLSMEDAPQLQMEAVSILTNISSGESRHTGYVVGNGAIPSLVKLLSSSDDDDIREQTVGALANIAGDSPRYRDLILHHGALLPLLSQLQPHSRLSMLRHATWCLSNLLRGKPPVNLEQNLIHSKDEKVVKNTCWALSYLADGTFEHIQAVIELGVCPKLVELLLYPSDTVIIPALLTLENISTGDDVQTQVVIDNRLLPYLHQLLTQEDNKEISNLRRIFREVCWTISNITAGTESQVQAVIDADIIPFLVEIIHNAEFEIMKAATWAIFNVTCRGSQDNIRFLADQGCIEALCQLLDNPETKLLLICLQGLENILRVGKADQEKGLNDGVNIFVERVNNCEGIYENLYNLLTDDDCDVKDRASTLCRRLRAGNDVKDMD</sequence>
<organism evidence="9 10">
    <name type="scientific">Sphenostylis stenocarpa</name>
    <dbReference type="NCBI Taxonomy" id="92480"/>
    <lineage>
        <taxon>Eukaryota</taxon>
        <taxon>Viridiplantae</taxon>
        <taxon>Streptophyta</taxon>
        <taxon>Embryophyta</taxon>
        <taxon>Tracheophyta</taxon>
        <taxon>Spermatophyta</taxon>
        <taxon>Magnoliopsida</taxon>
        <taxon>eudicotyledons</taxon>
        <taxon>Gunneridae</taxon>
        <taxon>Pentapetalae</taxon>
        <taxon>rosids</taxon>
        <taxon>fabids</taxon>
        <taxon>Fabales</taxon>
        <taxon>Fabaceae</taxon>
        <taxon>Papilionoideae</taxon>
        <taxon>50 kb inversion clade</taxon>
        <taxon>NPAAA clade</taxon>
        <taxon>indigoferoid/millettioid clade</taxon>
        <taxon>Phaseoleae</taxon>
        <taxon>Sphenostylis</taxon>
    </lineage>
</organism>
<dbReference type="PROSITE" id="PS50176">
    <property type="entry name" value="ARM_REPEAT"/>
    <property type="match status" value="2"/>
</dbReference>
<dbReference type="InterPro" id="IPR002652">
    <property type="entry name" value="Importin-a_IBB"/>
</dbReference>
<feature type="compositionally biased region" description="Polar residues" evidence="7">
    <location>
        <begin position="1"/>
        <end position="12"/>
    </location>
</feature>
<dbReference type="Gramene" id="rna-AYBTSS11_LOCUS2392">
    <property type="protein sequence ID" value="CAJ1869618.1"/>
    <property type="gene ID" value="gene-AYBTSS11_LOCUS2392"/>
</dbReference>
<evidence type="ECO:0000256" key="6">
    <source>
        <dbReference type="PROSITE-ProRule" id="PRU00259"/>
    </source>
</evidence>
<dbReference type="GO" id="GO:0006606">
    <property type="term" value="P:protein import into nucleus"/>
    <property type="evidence" value="ECO:0007669"/>
    <property type="project" value="InterPro"/>
</dbReference>
<dbReference type="Gene3D" id="1.25.10.10">
    <property type="entry name" value="Leucine-rich Repeat Variant"/>
    <property type="match status" value="1"/>
</dbReference>
<evidence type="ECO:0000256" key="7">
    <source>
        <dbReference type="SAM" id="MobiDB-lite"/>
    </source>
</evidence>
<keyword evidence="10" id="KW-1185">Reference proteome</keyword>
<dbReference type="InterPro" id="IPR011989">
    <property type="entry name" value="ARM-like"/>
</dbReference>
<dbReference type="Pfam" id="PF00514">
    <property type="entry name" value="Arm"/>
    <property type="match status" value="7"/>
</dbReference>
<gene>
    <name evidence="9" type="ORF">AYBTSS11_LOCUS2392</name>
</gene>
<evidence type="ECO:0000256" key="4">
    <source>
        <dbReference type="ARBA" id="ARBA00022927"/>
    </source>
</evidence>
<evidence type="ECO:0000313" key="9">
    <source>
        <dbReference type="EMBL" id="CAJ1869618.1"/>
    </source>
</evidence>
<proteinExistence type="inferred from homology"/>
<evidence type="ECO:0000259" key="8">
    <source>
        <dbReference type="PROSITE" id="PS51214"/>
    </source>
</evidence>
<evidence type="ECO:0000256" key="2">
    <source>
        <dbReference type="ARBA" id="ARBA00022448"/>
    </source>
</evidence>
<feature type="region of interest" description="Disordered" evidence="7">
    <location>
        <begin position="1"/>
        <end position="22"/>
    </location>
</feature>
<keyword evidence="3" id="KW-0677">Repeat</keyword>
<dbReference type="GO" id="GO:0005737">
    <property type="term" value="C:cytoplasm"/>
    <property type="evidence" value="ECO:0007669"/>
    <property type="project" value="InterPro"/>
</dbReference>
<protein>
    <recommendedName>
        <fullName evidence="5">Importin subunit alpha</fullName>
    </recommendedName>
</protein>
<dbReference type="SUPFAM" id="SSF48371">
    <property type="entry name" value="ARM repeat"/>
    <property type="match status" value="1"/>
</dbReference>